<evidence type="ECO:0000313" key="3">
    <source>
        <dbReference type="Proteomes" id="UP000319143"/>
    </source>
</evidence>
<keyword evidence="3" id="KW-1185">Reference proteome</keyword>
<name>A0A5C6E1X8_9BACT</name>
<evidence type="ECO:0000313" key="2">
    <source>
        <dbReference type="EMBL" id="TWU41149.1"/>
    </source>
</evidence>
<dbReference type="EMBL" id="SJPV01000002">
    <property type="protein sequence ID" value="TWU41149.1"/>
    <property type="molecule type" value="Genomic_DNA"/>
</dbReference>
<dbReference type="AlphaFoldDB" id="A0A5C6E1X8"/>
<evidence type="ECO:0000256" key="1">
    <source>
        <dbReference type="SAM" id="MobiDB-lite"/>
    </source>
</evidence>
<protein>
    <submittedName>
        <fullName evidence="2">Uncharacterized protein</fullName>
    </submittedName>
</protein>
<proteinExistence type="predicted"/>
<comment type="caution">
    <text evidence="2">The sequence shown here is derived from an EMBL/GenBank/DDBJ whole genome shotgun (WGS) entry which is preliminary data.</text>
</comment>
<feature type="region of interest" description="Disordered" evidence="1">
    <location>
        <begin position="1"/>
        <end position="20"/>
    </location>
</feature>
<dbReference type="Proteomes" id="UP000319143">
    <property type="component" value="Unassembled WGS sequence"/>
</dbReference>
<reference evidence="2 3" key="1">
    <citation type="submission" date="2019-02" db="EMBL/GenBank/DDBJ databases">
        <title>Deep-cultivation of Planctomycetes and their phenomic and genomic characterization uncovers novel biology.</title>
        <authorList>
            <person name="Wiegand S."/>
            <person name="Jogler M."/>
            <person name="Boedeker C."/>
            <person name="Pinto D."/>
            <person name="Vollmers J."/>
            <person name="Rivas-Marin E."/>
            <person name="Kohn T."/>
            <person name="Peeters S.H."/>
            <person name="Heuer A."/>
            <person name="Rast P."/>
            <person name="Oberbeckmann S."/>
            <person name="Bunk B."/>
            <person name="Jeske O."/>
            <person name="Meyerdierks A."/>
            <person name="Storesund J.E."/>
            <person name="Kallscheuer N."/>
            <person name="Luecker S."/>
            <person name="Lage O.M."/>
            <person name="Pohl T."/>
            <person name="Merkel B.J."/>
            <person name="Hornburger P."/>
            <person name="Mueller R.-W."/>
            <person name="Bruemmer F."/>
            <person name="Labrenz M."/>
            <person name="Spormann A.M."/>
            <person name="Op Den Camp H."/>
            <person name="Overmann J."/>
            <person name="Amann R."/>
            <person name="Jetten M.S.M."/>
            <person name="Mascher T."/>
            <person name="Medema M.H."/>
            <person name="Devos D.P."/>
            <person name="Kaster A.-K."/>
            <person name="Ovreas L."/>
            <person name="Rohde M."/>
            <person name="Galperin M.Y."/>
            <person name="Jogler C."/>
        </authorList>
    </citation>
    <scope>NUCLEOTIDE SEQUENCE [LARGE SCALE GENOMIC DNA]</scope>
    <source>
        <strain evidence="2 3">Poly41</strain>
    </source>
</reference>
<sequence length="62" mass="6898">MSEPPLDTSAAVQKGNKTANTEACEMAPQIENKESHFLYPFPEYDRMSCAFLVAQVGNRIGY</sequence>
<organism evidence="2 3">
    <name type="scientific">Novipirellula artificiosorum</name>
    <dbReference type="NCBI Taxonomy" id="2528016"/>
    <lineage>
        <taxon>Bacteria</taxon>
        <taxon>Pseudomonadati</taxon>
        <taxon>Planctomycetota</taxon>
        <taxon>Planctomycetia</taxon>
        <taxon>Pirellulales</taxon>
        <taxon>Pirellulaceae</taxon>
        <taxon>Novipirellula</taxon>
    </lineage>
</organism>
<gene>
    <name evidence="2" type="ORF">Poly41_19870</name>
</gene>
<accession>A0A5C6E1X8</accession>